<dbReference type="InterPro" id="IPR052349">
    <property type="entry name" value="Metallo-hydrolase_Enzymes"/>
</dbReference>
<dbReference type="Gene3D" id="3.20.20.140">
    <property type="entry name" value="Metal-dependent hydrolases"/>
    <property type="match status" value="1"/>
</dbReference>
<dbReference type="EMBL" id="WJHE01000109">
    <property type="protein sequence ID" value="MST31651.1"/>
    <property type="molecule type" value="Genomic_DNA"/>
</dbReference>
<dbReference type="CDD" id="cd01293">
    <property type="entry name" value="Bact_CD"/>
    <property type="match status" value="1"/>
</dbReference>
<gene>
    <name evidence="2" type="primary">codA</name>
    <name evidence="2" type="ORF">GHK86_02765</name>
</gene>
<dbReference type="Proteomes" id="UP000437736">
    <property type="component" value="Unassembled WGS sequence"/>
</dbReference>
<dbReference type="Pfam" id="PF07969">
    <property type="entry name" value="Amidohydro_3"/>
    <property type="match status" value="1"/>
</dbReference>
<accession>A0ABW9QPS0</accession>
<organism evidence="2 3">
    <name type="scientific">Acidiferrimicrobium australe</name>
    <dbReference type="NCBI Taxonomy" id="2664430"/>
    <lineage>
        <taxon>Bacteria</taxon>
        <taxon>Bacillati</taxon>
        <taxon>Actinomycetota</taxon>
        <taxon>Acidimicrobiia</taxon>
        <taxon>Acidimicrobiales</taxon>
        <taxon>Acidimicrobiaceae</taxon>
        <taxon>Acidiferrimicrobium</taxon>
    </lineage>
</organism>
<name>A0ABW9QPS0_9ACTN</name>
<proteinExistence type="predicted"/>
<dbReference type="InterPro" id="IPR011059">
    <property type="entry name" value="Metal-dep_hydrolase_composite"/>
</dbReference>
<keyword evidence="3" id="KW-1185">Reference proteome</keyword>
<dbReference type="Gene3D" id="2.30.40.10">
    <property type="entry name" value="Urease, subunit C, domain 1"/>
    <property type="match status" value="1"/>
</dbReference>
<dbReference type="PANTHER" id="PTHR32027:SF0">
    <property type="entry name" value="CYTOSINE DEAMINASE"/>
    <property type="match status" value="1"/>
</dbReference>
<comment type="caution">
    <text evidence="2">The sequence shown here is derived from an EMBL/GenBank/DDBJ whole genome shotgun (WGS) entry which is preliminary data.</text>
</comment>
<evidence type="ECO:0000313" key="3">
    <source>
        <dbReference type="Proteomes" id="UP000437736"/>
    </source>
</evidence>
<evidence type="ECO:0000259" key="1">
    <source>
        <dbReference type="Pfam" id="PF07969"/>
    </source>
</evidence>
<dbReference type="SUPFAM" id="SSF51338">
    <property type="entry name" value="Composite domain of metallo-dependent hydrolases"/>
    <property type="match status" value="1"/>
</dbReference>
<evidence type="ECO:0000313" key="2">
    <source>
        <dbReference type="EMBL" id="MST31651.1"/>
    </source>
</evidence>
<dbReference type="PANTHER" id="PTHR32027">
    <property type="entry name" value="CYTOSINE DEAMINASE"/>
    <property type="match status" value="1"/>
</dbReference>
<feature type="domain" description="Amidohydrolase 3" evidence="1">
    <location>
        <begin position="42"/>
        <end position="404"/>
    </location>
</feature>
<dbReference type="SUPFAM" id="SSF51556">
    <property type="entry name" value="Metallo-dependent hydrolases"/>
    <property type="match status" value="1"/>
</dbReference>
<reference evidence="2 3" key="1">
    <citation type="submission" date="2019-11" db="EMBL/GenBank/DDBJ databases">
        <title>Acidiferrimicrobium australis gen. nov., sp. nov., an acidophilic and obligately heterotrophic, member of the Actinobacteria that catalyses dissimilatory oxido- reduction of iron isolated from metal-rich acidic water in Chile.</title>
        <authorList>
            <person name="Gonzalez D."/>
            <person name="Huber K."/>
            <person name="Hedrich S."/>
            <person name="Rojas-Villalobos C."/>
            <person name="Quatrini R."/>
            <person name="Dinamarca M.A."/>
            <person name="Schwarz A."/>
            <person name="Canales C."/>
            <person name="Nancucheo I."/>
        </authorList>
    </citation>
    <scope>NUCLEOTIDE SEQUENCE [LARGE SCALE GENOMIC DNA]</scope>
    <source>
        <strain evidence="2 3">USS-CCA1</strain>
    </source>
</reference>
<dbReference type="NCBIfam" id="NF005748">
    <property type="entry name" value="PRK07572.1"/>
    <property type="match status" value="1"/>
</dbReference>
<dbReference type="NCBIfam" id="NF006685">
    <property type="entry name" value="PRK09230.1"/>
    <property type="match status" value="1"/>
</dbReference>
<sequence length="446" mass="48963">MLVQRARRLAQPTAPPVSVWVDQGRVVAIDEDAVGDSAAAKDVLDADGSLIAPPYVEPHVHLDTALTAGEPHWNASGTLWEGIARWSERRETLTRDDVIRRAEEVIRWQVANGVLHVRSHVDITAPDLVGLDAMLEVRDRVRDLVRLQLVAFPQEGICSSPGGEHRLEEAVRRGVDVVGAIPHFEDTREDGVRSVELAVRLAEREGLPVDAHCDEIDDEQSRFVEVLATLALRTGLRERVTASHTTAMGSYNPAYAYKLERTLRRSGINLVCNPMVNLHLQGRLDDYPKRRGLTRVKEMLAAGVNVAFGHDDILDPWFPLGTANPVMVAHVGALATQLMGPAEIAECYRMVTDRAAEVLGLGDRYGVEVGRPASFVILPAADPFDIVRRQVRPSHVVAHGRVVARTPATVTDLHWPGRAPETVDFVRRGKLSVPGGAGRARRSSDE</sequence>
<protein>
    <submittedName>
        <fullName evidence="2">Cytosine deaminase</fullName>
    </submittedName>
</protein>
<dbReference type="InterPro" id="IPR032466">
    <property type="entry name" value="Metal_Hydrolase"/>
</dbReference>
<dbReference type="InterPro" id="IPR013108">
    <property type="entry name" value="Amidohydro_3"/>
</dbReference>